<dbReference type="PROSITE" id="PS50882">
    <property type="entry name" value="YTH"/>
    <property type="match status" value="1"/>
</dbReference>
<gene>
    <name evidence="2" type="ORF">QPJ95_22455</name>
</gene>
<dbReference type="KEGG" id="ppso:QPJ95_22455"/>
<accession>A0A9Y2KZA9</accession>
<reference evidence="2 3" key="1">
    <citation type="submission" date="2023-06" db="EMBL/GenBank/DDBJ databases">
        <title>Parasedimentitalea psychrophila sp. nov., a psychrophilic bacterium isolated from deep-sea sediment.</title>
        <authorList>
            <person name="Li A."/>
        </authorList>
    </citation>
    <scope>NUCLEOTIDE SEQUENCE [LARGE SCALE GENOMIC DNA]</scope>
    <source>
        <strain evidence="2 3">QS115</strain>
    </source>
</reference>
<evidence type="ECO:0000313" key="3">
    <source>
        <dbReference type="Proteomes" id="UP001238334"/>
    </source>
</evidence>
<proteinExistence type="predicted"/>
<organism evidence="2 3">
    <name type="scientific">Parasedimentitalea psychrophila</name>
    <dbReference type="NCBI Taxonomy" id="2997337"/>
    <lineage>
        <taxon>Bacteria</taxon>
        <taxon>Pseudomonadati</taxon>
        <taxon>Pseudomonadota</taxon>
        <taxon>Alphaproteobacteria</taxon>
        <taxon>Rhodobacterales</taxon>
        <taxon>Paracoccaceae</taxon>
        <taxon>Parasedimentitalea</taxon>
    </lineage>
</organism>
<dbReference type="EMBL" id="CP127247">
    <property type="protein sequence ID" value="WIY25209.1"/>
    <property type="molecule type" value="Genomic_DNA"/>
</dbReference>
<feature type="domain" description="YTH" evidence="1">
    <location>
        <begin position="127"/>
        <end position="178"/>
    </location>
</feature>
<evidence type="ECO:0000313" key="2">
    <source>
        <dbReference type="EMBL" id="WIY25209.1"/>
    </source>
</evidence>
<evidence type="ECO:0000259" key="1">
    <source>
        <dbReference type="PROSITE" id="PS50882"/>
    </source>
</evidence>
<dbReference type="GO" id="GO:0003723">
    <property type="term" value="F:RNA binding"/>
    <property type="evidence" value="ECO:0007669"/>
    <property type="project" value="InterPro"/>
</dbReference>
<name>A0A9Y2KZA9_9RHOB</name>
<dbReference type="InterPro" id="IPR007275">
    <property type="entry name" value="YTH_domain"/>
</dbReference>
<protein>
    <recommendedName>
        <fullName evidence="1">YTH domain-containing protein</fullName>
    </recommendedName>
</protein>
<dbReference type="Proteomes" id="UP001238334">
    <property type="component" value="Chromosome"/>
</dbReference>
<sequence>MRQPAFGRLCEDKGAGRTSGVWSKGPAVWCLRKSHWQYRRSHPLGSTARAHGVLAWSLDHGGCQYGQGSDDIDASVFGQLTLPALEYLANERSILLDPSWIAIKKDIQAKAEEVSGAAAYININGVMSFFVAQSTDQTDAAHGKCLMLWGAFKTGQGSLTHPFRIVLPLYFSLFNTDA</sequence>
<keyword evidence="3" id="KW-1185">Reference proteome</keyword>
<dbReference type="RefSeq" id="WP_286018221.1">
    <property type="nucleotide sequence ID" value="NZ_CP127247.1"/>
</dbReference>
<dbReference type="AlphaFoldDB" id="A0A9Y2KZA9"/>